<evidence type="ECO:0000313" key="2">
    <source>
        <dbReference type="Proteomes" id="UP001315278"/>
    </source>
</evidence>
<comment type="caution">
    <text evidence="1">The sequence shown here is derived from an EMBL/GenBank/DDBJ whole genome shotgun (WGS) entry which is preliminary data.</text>
</comment>
<protein>
    <submittedName>
        <fullName evidence="1">Uncharacterized protein</fullName>
    </submittedName>
</protein>
<dbReference type="EMBL" id="JAFCJH010000010">
    <property type="protein sequence ID" value="MBR0796101.1"/>
    <property type="molecule type" value="Genomic_DNA"/>
</dbReference>
<gene>
    <name evidence="1" type="ORF">JQ615_11940</name>
</gene>
<proteinExistence type="predicted"/>
<sequence>MSQAIRNSFATTIRKVEPMGHGAVRLYFAVEKNGGWEDRAVIEMPAASLPDNCAFVVQAVRSIAAAEAEGPRHDIQHFPLAGSVN</sequence>
<dbReference type="RefSeq" id="WP_212396380.1">
    <property type="nucleotide sequence ID" value="NZ_JAFCJH010000010.1"/>
</dbReference>
<keyword evidence="2" id="KW-1185">Reference proteome</keyword>
<reference evidence="2" key="1">
    <citation type="journal article" date="2021" name="ISME J.">
        <title>Evolutionary origin and ecological implication of a unique nif island in free-living Bradyrhizobium lineages.</title>
        <authorList>
            <person name="Tao J."/>
        </authorList>
    </citation>
    <scope>NUCLEOTIDE SEQUENCE [LARGE SCALE GENOMIC DNA]</scope>
    <source>
        <strain evidence="2">SZCCT0434</strain>
    </source>
</reference>
<evidence type="ECO:0000313" key="1">
    <source>
        <dbReference type="EMBL" id="MBR0796101.1"/>
    </source>
</evidence>
<dbReference type="Proteomes" id="UP001315278">
    <property type="component" value="Unassembled WGS sequence"/>
</dbReference>
<name>A0ABS5FH46_9BRAD</name>
<organism evidence="1 2">
    <name type="scientific">Bradyrhizobium jicamae</name>
    <dbReference type="NCBI Taxonomy" id="280332"/>
    <lineage>
        <taxon>Bacteria</taxon>
        <taxon>Pseudomonadati</taxon>
        <taxon>Pseudomonadota</taxon>
        <taxon>Alphaproteobacteria</taxon>
        <taxon>Hyphomicrobiales</taxon>
        <taxon>Nitrobacteraceae</taxon>
        <taxon>Bradyrhizobium</taxon>
    </lineage>
</organism>
<accession>A0ABS5FH46</accession>